<evidence type="ECO:0000256" key="7">
    <source>
        <dbReference type="SAM" id="MobiDB-lite"/>
    </source>
</evidence>
<dbReference type="Pfam" id="PF13440">
    <property type="entry name" value="Polysacc_synt_3"/>
    <property type="match status" value="1"/>
</dbReference>
<evidence type="ECO:0000313" key="9">
    <source>
        <dbReference type="EMBL" id="QKV17934.1"/>
    </source>
</evidence>
<feature type="transmembrane region" description="Helical" evidence="8">
    <location>
        <begin position="408"/>
        <end position="427"/>
    </location>
</feature>
<dbReference type="InterPro" id="IPR050833">
    <property type="entry name" value="Poly_Biosynth_Transport"/>
</dbReference>
<dbReference type="PANTHER" id="PTHR30250:SF10">
    <property type="entry name" value="LIPOPOLYSACCHARIDE BIOSYNTHESIS PROTEIN WZXC"/>
    <property type="match status" value="1"/>
</dbReference>
<dbReference type="Proteomes" id="UP000509367">
    <property type="component" value="Chromosome"/>
</dbReference>
<evidence type="ECO:0000256" key="3">
    <source>
        <dbReference type="ARBA" id="ARBA00022475"/>
    </source>
</evidence>
<evidence type="ECO:0000313" key="10">
    <source>
        <dbReference type="Proteomes" id="UP000509367"/>
    </source>
</evidence>
<keyword evidence="6 8" id="KW-0472">Membrane</keyword>
<keyword evidence="5 8" id="KW-1133">Transmembrane helix</keyword>
<proteinExistence type="inferred from homology"/>
<name>A0A6N1VAF3_9HYPH</name>
<dbReference type="GO" id="GO:0005886">
    <property type="term" value="C:plasma membrane"/>
    <property type="evidence" value="ECO:0007669"/>
    <property type="project" value="UniProtKB-SubCell"/>
</dbReference>
<feature type="transmembrane region" description="Helical" evidence="8">
    <location>
        <begin position="165"/>
        <end position="185"/>
    </location>
</feature>
<feature type="transmembrane region" description="Helical" evidence="8">
    <location>
        <begin position="74"/>
        <end position="92"/>
    </location>
</feature>
<gene>
    <name evidence="9" type="ORF">HTY61_05400</name>
</gene>
<dbReference type="KEGG" id="orm:HTY61_05400"/>
<evidence type="ECO:0000256" key="5">
    <source>
        <dbReference type="ARBA" id="ARBA00022989"/>
    </source>
</evidence>
<keyword evidence="4 8" id="KW-0812">Transmembrane</keyword>
<feature type="transmembrane region" description="Helical" evidence="8">
    <location>
        <begin position="36"/>
        <end position="53"/>
    </location>
</feature>
<keyword evidence="3" id="KW-1003">Cell membrane</keyword>
<accession>A0A6N1VAF3</accession>
<dbReference type="RefSeq" id="WP_175275831.1">
    <property type="nucleotide sequence ID" value="NZ_CP054836.1"/>
</dbReference>
<feature type="transmembrane region" description="Helical" evidence="8">
    <location>
        <begin position="349"/>
        <end position="371"/>
    </location>
</feature>
<feature type="transmembrane region" description="Helical" evidence="8">
    <location>
        <begin position="278"/>
        <end position="299"/>
    </location>
</feature>
<keyword evidence="10" id="KW-1185">Reference proteome</keyword>
<sequence length="499" mass="54058">MIRRALLLSTGERYLTITVNFAMLALVSRILTPVEIGVSVIGMSIIGIALAFREFASSQFLIQKPELTREDIRAAFGVILVLTLVIALALAISSRPLAQLFNEPGLDRYLKVISGCILIDTLSTHVISLLRREMAFGKVAVLNTTLALTSAVVTVTLAIKGFSYMSFALGWLVASIVASAMAVCFRPHLWMYRPSLRRARAMVRFGGYNGGSYLLFMMAEHLPYALLGKIVSMEATAIYNRALTISQIPEKIFIGGAVPVILPALASEAREGRSVKKAYLHGLEIITVLQWPALLVLAVLASPVVDIVLGNQWHDSIPIVRIVAIASLFSFSFALNDPALMAIGHVRDVFIRALITFPVVMVAITLAALIGGLEMTAWSLMFVIPFRAFIAINVVCRRLSMRWRDIGVATWRSLAVASTTVAVPLAIAVSSDVPFEFSISQTVAAVCAAGAGWLAGLWMTDHPMRKEIFNAMAHIRASRASPSPPSSTAAHLAAEQDVT</sequence>
<comment type="subcellular location">
    <subcellularLocation>
        <location evidence="1">Cell membrane</location>
        <topology evidence="1">Multi-pass membrane protein</topology>
    </subcellularLocation>
</comment>
<dbReference type="EMBL" id="CP054836">
    <property type="protein sequence ID" value="QKV17934.1"/>
    <property type="molecule type" value="Genomic_DNA"/>
</dbReference>
<organism evidence="9 10">
    <name type="scientific">Oricola thermophila</name>
    <dbReference type="NCBI Taxonomy" id="2742145"/>
    <lineage>
        <taxon>Bacteria</taxon>
        <taxon>Pseudomonadati</taxon>
        <taxon>Pseudomonadota</taxon>
        <taxon>Alphaproteobacteria</taxon>
        <taxon>Hyphomicrobiales</taxon>
        <taxon>Ahrensiaceae</taxon>
        <taxon>Oricola</taxon>
    </lineage>
</organism>
<evidence type="ECO:0000256" key="6">
    <source>
        <dbReference type="ARBA" id="ARBA00023136"/>
    </source>
</evidence>
<feature type="transmembrane region" description="Helical" evidence="8">
    <location>
        <begin position="139"/>
        <end position="159"/>
    </location>
</feature>
<feature type="transmembrane region" description="Helical" evidence="8">
    <location>
        <begin position="439"/>
        <end position="459"/>
    </location>
</feature>
<protein>
    <submittedName>
        <fullName evidence="9">Oligosaccharide flippase family protein</fullName>
    </submittedName>
</protein>
<evidence type="ECO:0000256" key="2">
    <source>
        <dbReference type="ARBA" id="ARBA00007430"/>
    </source>
</evidence>
<evidence type="ECO:0000256" key="1">
    <source>
        <dbReference type="ARBA" id="ARBA00004651"/>
    </source>
</evidence>
<evidence type="ECO:0000256" key="4">
    <source>
        <dbReference type="ARBA" id="ARBA00022692"/>
    </source>
</evidence>
<dbReference type="PANTHER" id="PTHR30250">
    <property type="entry name" value="PST FAMILY PREDICTED COLANIC ACID TRANSPORTER"/>
    <property type="match status" value="1"/>
</dbReference>
<feature type="transmembrane region" description="Helical" evidence="8">
    <location>
        <begin position="319"/>
        <end position="337"/>
    </location>
</feature>
<dbReference type="AlphaFoldDB" id="A0A6N1VAF3"/>
<reference evidence="9 10" key="1">
    <citation type="submission" date="2020-06" db="EMBL/GenBank/DDBJ databases">
        <title>Oricola thermophila sp. nov. isolated from a tidal sediments.</title>
        <authorList>
            <person name="Kwon K.K."/>
            <person name="Yang S.-H."/>
            <person name="Park M.-J."/>
        </authorList>
    </citation>
    <scope>NUCLEOTIDE SEQUENCE [LARGE SCALE GENOMIC DNA]</scope>
    <source>
        <strain evidence="9 10">MEBiC13590</strain>
    </source>
</reference>
<feature type="transmembrane region" description="Helical" evidence="8">
    <location>
        <begin position="377"/>
        <end position="396"/>
    </location>
</feature>
<comment type="similarity">
    <text evidence="2">Belongs to the polysaccharide synthase family.</text>
</comment>
<feature type="compositionally biased region" description="Low complexity" evidence="7">
    <location>
        <begin position="479"/>
        <end position="493"/>
    </location>
</feature>
<evidence type="ECO:0000256" key="8">
    <source>
        <dbReference type="SAM" id="Phobius"/>
    </source>
</evidence>
<feature type="region of interest" description="Disordered" evidence="7">
    <location>
        <begin position="479"/>
        <end position="499"/>
    </location>
</feature>